<dbReference type="KEGG" id="bban:J4G43_017950"/>
<dbReference type="EMBL" id="JAGEMI010000001">
    <property type="protein sequence ID" value="MBO1863116.1"/>
    <property type="molecule type" value="Genomic_DNA"/>
</dbReference>
<proteinExistence type="predicted"/>
<dbReference type="InterPro" id="IPR029044">
    <property type="entry name" value="Nucleotide-diphossugar_trans"/>
</dbReference>
<dbReference type="Proteomes" id="UP000664702">
    <property type="component" value="Chromosome"/>
</dbReference>
<dbReference type="SUPFAM" id="SSF53448">
    <property type="entry name" value="Nucleotide-diphospho-sugar transferases"/>
    <property type="match status" value="1"/>
</dbReference>
<reference evidence="1" key="1">
    <citation type="submission" date="2021-03" db="EMBL/GenBank/DDBJ databases">
        <title>Whole Genome Sequence of Bradyrhizobium sp. Strain 144S4.</title>
        <authorList>
            <person name="Bromfield E.S.P."/>
            <person name="Cloutier S."/>
        </authorList>
    </citation>
    <scope>NUCLEOTIDE SEQUENCE [LARGE SCALE GENOMIC DNA]</scope>
    <source>
        <strain evidence="1">144S4</strain>
    </source>
</reference>
<dbReference type="CDD" id="cd04186">
    <property type="entry name" value="GT_2_like_c"/>
    <property type="match status" value="1"/>
</dbReference>
<name>A0A939M4L8_9BRAD</name>
<accession>A0A939M4L8</accession>
<dbReference type="Gene3D" id="3.90.550.10">
    <property type="entry name" value="Spore Coat Polysaccharide Biosynthesis Protein SpsA, Chain A"/>
    <property type="match status" value="1"/>
</dbReference>
<dbReference type="RefSeq" id="WP_208085793.1">
    <property type="nucleotide sequence ID" value="NZ_CP086136.1"/>
</dbReference>
<gene>
    <name evidence="2" type="ORF">J4G43_017950</name>
    <name evidence="1" type="ORF">J4G43_20030</name>
</gene>
<dbReference type="AlphaFoldDB" id="A0A939M4L8"/>
<evidence type="ECO:0000313" key="3">
    <source>
        <dbReference type="Proteomes" id="UP000664702"/>
    </source>
</evidence>
<evidence type="ECO:0000313" key="2">
    <source>
        <dbReference type="EMBL" id="UEM15925.1"/>
    </source>
</evidence>
<protein>
    <submittedName>
        <fullName evidence="1">Glycosyltransferase family 2 protein</fullName>
    </submittedName>
</protein>
<sequence length="347" mass="39022">MESQAQSVVPSRQLRSDSCGDLLQLRTVSAPRVSETDVAVVIVSWNTRDILRGCLRSVFEQTQRVSFQVFVIDNNSQDGSADMVRAEFPDVTLIANAENRGFAAACNQGMQLASARYTLLLNPDTVVLDDAISHSVRYADLHLDVGVVGCQVLEAEDRITPTGFSFPSPFNLFLALSGLSRAFPRSRLFGRPEFSWWDRRSERDVDVVTGMFMLVRREAIAQVGLMDEAYFVYSEEADWCYRFAQAGWRRVFTPSARIVHLDGGAKSTKQASKKMFVQLQKSAMIYHRKNLGLASWWLLKLIYIASNFVRMIAWFVLSVVKRDNGSWHKSAAAKAALVFHFTGSEPK</sequence>
<dbReference type="Pfam" id="PF13641">
    <property type="entry name" value="Glyco_tranf_2_3"/>
    <property type="match status" value="1"/>
</dbReference>
<dbReference type="PANTHER" id="PTHR43179">
    <property type="entry name" value="RHAMNOSYLTRANSFERASE WBBL"/>
    <property type="match status" value="1"/>
</dbReference>
<reference evidence="2 3" key="2">
    <citation type="journal article" date="2022" name="Int. J. Syst. Evol. Microbiol.">
        <title>Strains of Bradyrhizobium barranii sp. nov. associated with legumes native to Canada are symbionts of soybeans and belong to different subspecies (subsp. barranii subsp. nov. and subsp. apii subsp. nov.) and symbiovars (sv. glycinearum and sv. septentrionale).</title>
        <authorList>
            <person name="Bromfield E.S.P."/>
            <person name="Cloutier S."/>
            <person name="Wasai-Hara S."/>
            <person name="Minamisawa K."/>
        </authorList>
    </citation>
    <scope>NUCLEOTIDE SEQUENCE [LARGE SCALE GENOMIC DNA]</scope>
    <source>
        <strain evidence="2 3">144S4</strain>
    </source>
</reference>
<dbReference type="PANTHER" id="PTHR43179:SF7">
    <property type="entry name" value="RHAMNOSYLTRANSFERASE WBBL"/>
    <property type="match status" value="1"/>
</dbReference>
<organism evidence="1">
    <name type="scientific">Bradyrhizobium barranii subsp. barranii</name>
    <dbReference type="NCBI Taxonomy" id="2823807"/>
    <lineage>
        <taxon>Bacteria</taxon>
        <taxon>Pseudomonadati</taxon>
        <taxon>Pseudomonadota</taxon>
        <taxon>Alphaproteobacteria</taxon>
        <taxon>Hyphomicrobiales</taxon>
        <taxon>Nitrobacteraceae</taxon>
        <taxon>Bradyrhizobium</taxon>
        <taxon>Bradyrhizobium barranii</taxon>
    </lineage>
</organism>
<dbReference type="EMBL" id="CP086136">
    <property type="protein sequence ID" value="UEM15925.1"/>
    <property type="molecule type" value="Genomic_DNA"/>
</dbReference>
<evidence type="ECO:0000313" key="1">
    <source>
        <dbReference type="EMBL" id="MBO1863116.1"/>
    </source>
</evidence>